<gene>
    <name evidence="1" type="ORF">GWK47_013196</name>
</gene>
<reference evidence="1" key="1">
    <citation type="submission" date="2020-07" db="EMBL/GenBank/DDBJ databases">
        <title>The High-quality genome of the commercially important snow crab, Chionoecetes opilio.</title>
        <authorList>
            <person name="Jeong J.-H."/>
            <person name="Ryu S."/>
        </authorList>
    </citation>
    <scope>NUCLEOTIDE SEQUENCE</scope>
    <source>
        <strain evidence="1">MADBK_172401_WGS</strain>
        <tissue evidence="1">Digestive gland</tissue>
    </source>
</reference>
<evidence type="ECO:0000313" key="2">
    <source>
        <dbReference type="Proteomes" id="UP000770661"/>
    </source>
</evidence>
<comment type="caution">
    <text evidence="1">The sequence shown here is derived from an EMBL/GenBank/DDBJ whole genome shotgun (WGS) entry which is preliminary data.</text>
</comment>
<keyword evidence="2" id="KW-1185">Reference proteome</keyword>
<name>A0A8J4XWS3_CHIOP</name>
<dbReference type="OrthoDB" id="6772220at2759"/>
<dbReference type="AlphaFoldDB" id="A0A8J4XWS3"/>
<proteinExistence type="predicted"/>
<sequence length="305" mass="34361">MDAKYHRSCYSHYISLTNIKAASARAKVDKSDNACAFKSLCKEIEETVLSKTISITTLSVLNERLVAISAEVNSKTNESCTTWRLKEKLQKHFGDRISFIVQPGKSDLVCSVAEALKHVVRLQVHGNEIGECELESSDDVNSEEDAVVLHKAPSIIGNVSLLDAADTLLKLLRADREADFEMHLTAVLKSYRTFSWQAAALCTIPPQSMLRKCVTWRCQSTNVSAHVGRWFRCETLRKDFFNCVPTDPGSRTEYQSARLKAKVVSSVYTLRKGALVRWLLTRHITGEYAERFKEMCTPTKSKNYT</sequence>
<organism evidence="1 2">
    <name type="scientific">Chionoecetes opilio</name>
    <name type="common">Atlantic snow crab</name>
    <name type="synonym">Cancer opilio</name>
    <dbReference type="NCBI Taxonomy" id="41210"/>
    <lineage>
        <taxon>Eukaryota</taxon>
        <taxon>Metazoa</taxon>
        <taxon>Ecdysozoa</taxon>
        <taxon>Arthropoda</taxon>
        <taxon>Crustacea</taxon>
        <taxon>Multicrustacea</taxon>
        <taxon>Malacostraca</taxon>
        <taxon>Eumalacostraca</taxon>
        <taxon>Eucarida</taxon>
        <taxon>Decapoda</taxon>
        <taxon>Pleocyemata</taxon>
        <taxon>Brachyura</taxon>
        <taxon>Eubrachyura</taxon>
        <taxon>Majoidea</taxon>
        <taxon>Majidae</taxon>
        <taxon>Chionoecetes</taxon>
    </lineage>
</organism>
<evidence type="ECO:0000313" key="1">
    <source>
        <dbReference type="EMBL" id="KAG0714897.1"/>
    </source>
</evidence>
<accession>A0A8J4XWS3</accession>
<dbReference type="Proteomes" id="UP000770661">
    <property type="component" value="Unassembled WGS sequence"/>
</dbReference>
<dbReference type="EMBL" id="JACEEZ010020154">
    <property type="protein sequence ID" value="KAG0714897.1"/>
    <property type="molecule type" value="Genomic_DNA"/>
</dbReference>
<protein>
    <submittedName>
        <fullName evidence="1">Uncharacterized protein</fullName>
    </submittedName>
</protein>